<keyword evidence="3" id="KW-0255">Endonuclease</keyword>
<feature type="chain" id="PRO_5013086038" evidence="1">
    <location>
        <begin position="22"/>
        <end position="269"/>
    </location>
</feature>
<dbReference type="PANTHER" id="PTHR14859">
    <property type="entry name" value="CALCOFLUOR WHITE HYPERSENSITIVE PROTEIN PRECURSOR"/>
    <property type="match status" value="1"/>
</dbReference>
<dbReference type="GO" id="GO:0016020">
    <property type="term" value="C:membrane"/>
    <property type="evidence" value="ECO:0007669"/>
    <property type="project" value="GOC"/>
</dbReference>
<keyword evidence="3" id="KW-0269">Exonuclease</keyword>
<organism evidence="3 4">
    <name type="scientific">Sinomicrobium oceani</name>
    <dbReference type="NCBI Taxonomy" id="1150368"/>
    <lineage>
        <taxon>Bacteria</taxon>
        <taxon>Pseudomonadati</taxon>
        <taxon>Bacteroidota</taxon>
        <taxon>Flavobacteriia</taxon>
        <taxon>Flavobacteriales</taxon>
        <taxon>Flavobacteriaceae</taxon>
        <taxon>Sinomicrobium</taxon>
    </lineage>
</organism>
<dbReference type="GO" id="GO:0006506">
    <property type="term" value="P:GPI anchor biosynthetic process"/>
    <property type="evidence" value="ECO:0007669"/>
    <property type="project" value="TreeGrafter"/>
</dbReference>
<dbReference type="OrthoDB" id="5447300at2"/>
<dbReference type="GO" id="GO:0004527">
    <property type="term" value="F:exonuclease activity"/>
    <property type="evidence" value="ECO:0007669"/>
    <property type="project" value="UniProtKB-KW"/>
</dbReference>
<dbReference type="InterPro" id="IPR005135">
    <property type="entry name" value="Endo/exonuclease/phosphatase"/>
</dbReference>
<evidence type="ECO:0000313" key="4">
    <source>
        <dbReference type="Proteomes" id="UP000182248"/>
    </source>
</evidence>
<dbReference type="AlphaFoldDB" id="A0A1K1NHP1"/>
<dbReference type="PANTHER" id="PTHR14859:SF15">
    <property type="entry name" value="ENDONUCLEASE_EXONUCLEASE_PHOSPHATASE DOMAIN-CONTAINING PROTEIN"/>
    <property type="match status" value="1"/>
</dbReference>
<proteinExistence type="predicted"/>
<feature type="domain" description="Endonuclease/exonuclease/phosphatase" evidence="2">
    <location>
        <begin position="32"/>
        <end position="258"/>
    </location>
</feature>
<dbReference type="Gene3D" id="3.60.10.10">
    <property type="entry name" value="Endonuclease/exonuclease/phosphatase"/>
    <property type="match status" value="1"/>
</dbReference>
<dbReference type="RefSeq" id="WP_072316473.1">
    <property type="nucleotide sequence ID" value="NZ_FPJE01000005.1"/>
</dbReference>
<dbReference type="InterPro" id="IPR036691">
    <property type="entry name" value="Endo/exonu/phosph_ase_sf"/>
</dbReference>
<accession>A0A1K1NHP1</accession>
<name>A0A1K1NHP1_9FLAO</name>
<evidence type="ECO:0000313" key="3">
    <source>
        <dbReference type="EMBL" id="SFW33910.1"/>
    </source>
</evidence>
<dbReference type="Proteomes" id="UP000182248">
    <property type="component" value="Unassembled WGS sequence"/>
</dbReference>
<keyword evidence="3" id="KW-0540">Nuclease</keyword>
<keyword evidence="4" id="KW-1185">Reference proteome</keyword>
<keyword evidence="1" id="KW-0732">Signal</keyword>
<dbReference type="EMBL" id="FPJE01000005">
    <property type="protein sequence ID" value="SFW33910.1"/>
    <property type="molecule type" value="Genomic_DNA"/>
</dbReference>
<dbReference type="Pfam" id="PF03372">
    <property type="entry name" value="Exo_endo_phos"/>
    <property type="match status" value="1"/>
</dbReference>
<reference evidence="3 4" key="1">
    <citation type="submission" date="2016-11" db="EMBL/GenBank/DDBJ databases">
        <authorList>
            <person name="Jaros S."/>
            <person name="Januszkiewicz K."/>
            <person name="Wedrychowicz H."/>
        </authorList>
    </citation>
    <scope>NUCLEOTIDE SEQUENCE [LARGE SCALE GENOMIC DNA]</scope>
    <source>
        <strain evidence="3 4">CGMCC 1.12145</strain>
    </source>
</reference>
<sequence length="269" mass="30025">MKTSPLKILYILLTLCLLACKDDESTTEFTLMTYNIYHGEHYYNRGESNLKGLASVINRVQPDFIAMQEVDSMTVRTAGFNQGLKKDLVKELEKLTRMHGLFGKAIDYNEGGYGEGLLSAEPVVSGIVHLPTPEGGEGRALIYATYTYDGNKKVTFAATHLCHEYEKNRVAQIRVISDFLLKLGHPVVLAGDLNFREGSAPYNILAAHWTDAAKAFGNPENTIPANAPKSRIDYIWVDKNSAWDIRSVDVPKEDYSDHMPVVVKAKLKQ</sequence>
<keyword evidence="3" id="KW-0378">Hydrolase</keyword>
<dbReference type="STRING" id="1150368.SAMN02927921_01225"/>
<evidence type="ECO:0000259" key="2">
    <source>
        <dbReference type="Pfam" id="PF03372"/>
    </source>
</evidence>
<evidence type="ECO:0000256" key="1">
    <source>
        <dbReference type="SAM" id="SignalP"/>
    </source>
</evidence>
<dbReference type="GO" id="GO:0004519">
    <property type="term" value="F:endonuclease activity"/>
    <property type="evidence" value="ECO:0007669"/>
    <property type="project" value="UniProtKB-KW"/>
</dbReference>
<protein>
    <submittedName>
        <fullName evidence="3">Metal-dependent hydrolase, endonuclease/exonuclease/phosphatase family</fullName>
    </submittedName>
</protein>
<feature type="signal peptide" evidence="1">
    <location>
        <begin position="1"/>
        <end position="21"/>
    </location>
</feature>
<gene>
    <name evidence="3" type="ORF">SAMN02927921_01225</name>
</gene>
<dbReference type="SUPFAM" id="SSF56219">
    <property type="entry name" value="DNase I-like"/>
    <property type="match status" value="1"/>
</dbReference>
<dbReference type="InterPro" id="IPR051916">
    <property type="entry name" value="GPI-anchor_lipid_remodeler"/>
</dbReference>